<dbReference type="Gene3D" id="3.30.710.10">
    <property type="entry name" value="Potassium Channel Kv1.1, Chain A"/>
    <property type="match status" value="1"/>
</dbReference>
<dbReference type="EMBL" id="KB007817">
    <property type="protein sequence ID" value="ELR24480.1"/>
    <property type="molecule type" value="Genomic_DNA"/>
</dbReference>
<dbReference type="PANTHER" id="PTHR45774">
    <property type="entry name" value="BTB/POZ DOMAIN-CONTAINING"/>
    <property type="match status" value="1"/>
</dbReference>
<dbReference type="KEGG" id="acan:ACA1_006140"/>
<dbReference type="Pfam" id="PF07707">
    <property type="entry name" value="BACK"/>
    <property type="match status" value="1"/>
</dbReference>
<dbReference type="SMART" id="SM00875">
    <property type="entry name" value="BACK"/>
    <property type="match status" value="1"/>
</dbReference>
<dbReference type="PANTHER" id="PTHR45774:SF3">
    <property type="entry name" value="BTB (POZ) DOMAIN-CONTAINING 2B-RELATED"/>
    <property type="match status" value="1"/>
</dbReference>
<reference evidence="2 3" key="1">
    <citation type="journal article" date="2013" name="Genome Biol.">
        <title>Genome of Acanthamoeba castellanii highlights extensive lateral gene transfer and early evolution of tyrosine kinase signaling.</title>
        <authorList>
            <person name="Clarke M."/>
            <person name="Lohan A.J."/>
            <person name="Liu B."/>
            <person name="Lagkouvardos I."/>
            <person name="Roy S."/>
            <person name="Zafar N."/>
            <person name="Bertelli C."/>
            <person name="Schilde C."/>
            <person name="Kianianmomeni A."/>
            <person name="Burglin T.R."/>
            <person name="Frech C."/>
            <person name="Turcotte B."/>
            <person name="Kopec K.O."/>
            <person name="Synnott J.M."/>
            <person name="Choo C."/>
            <person name="Paponov I."/>
            <person name="Finkler A."/>
            <person name="Soon Heng Tan C."/>
            <person name="Hutchins A.P."/>
            <person name="Weinmeier T."/>
            <person name="Rattei T."/>
            <person name="Chu J.S."/>
            <person name="Gimenez G."/>
            <person name="Irimia M."/>
            <person name="Rigden D.J."/>
            <person name="Fitzpatrick D.A."/>
            <person name="Lorenzo-Morales J."/>
            <person name="Bateman A."/>
            <person name="Chiu C.H."/>
            <person name="Tang P."/>
            <person name="Hegemann P."/>
            <person name="Fromm H."/>
            <person name="Raoult D."/>
            <person name="Greub G."/>
            <person name="Miranda-Saavedra D."/>
            <person name="Chen N."/>
            <person name="Nash P."/>
            <person name="Ginger M.L."/>
            <person name="Horn M."/>
            <person name="Schaap P."/>
            <person name="Caler L."/>
            <person name="Loftus B."/>
        </authorList>
    </citation>
    <scope>NUCLEOTIDE SEQUENCE [LARGE SCALE GENOMIC DNA]</scope>
    <source>
        <strain evidence="2 3">Neff</strain>
    </source>
</reference>
<dbReference type="OMA" id="MNLHAVE"/>
<dbReference type="Pfam" id="PF00651">
    <property type="entry name" value="BTB"/>
    <property type="match status" value="1"/>
</dbReference>
<dbReference type="RefSeq" id="XP_004355054.1">
    <property type="nucleotide sequence ID" value="XM_004355002.1"/>
</dbReference>
<dbReference type="STRING" id="1257118.L8HH32"/>
<protein>
    <submittedName>
        <fullName evidence="2">BTB/POZ domain containing protein</fullName>
    </submittedName>
</protein>
<dbReference type="SMART" id="SM00225">
    <property type="entry name" value="BTB"/>
    <property type="match status" value="1"/>
</dbReference>
<organism evidence="2 3">
    <name type="scientific">Acanthamoeba castellanii (strain ATCC 30010 / Neff)</name>
    <dbReference type="NCBI Taxonomy" id="1257118"/>
    <lineage>
        <taxon>Eukaryota</taxon>
        <taxon>Amoebozoa</taxon>
        <taxon>Discosea</taxon>
        <taxon>Longamoebia</taxon>
        <taxon>Centramoebida</taxon>
        <taxon>Acanthamoebidae</taxon>
        <taxon>Acanthamoeba</taxon>
    </lineage>
</organism>
<evidence type="ECO:0000259" key="1">
    <source>
        <dbReference type="PROSITE" id="PS50097"/>
    </source>
</evidence>
<dbReference type="VEuPathDB" id="AmoebaDB:ACA1_006140"/>
<sequence>MEKLSQRGLELKRSNTATALRRGSVEGGGGCGGAMQRDALPSTSFCRISVVESLQHSLGRLLVAGEGSGSSGYASMSDVTFLVGRERRSFLGHRLLFAAQSEPFHAMLFGPMREGQQQSSIDGEARKAEVELPEIEPRVFGHLQRFLYTGEVSVEPDDLLPLFRVAHTYAVQPLAEACSGMLQSGVDQRNVMCLLQVACLYDDHALREQCLSVIGPSAATLLDSDEVLAQSRPIIAAILRSSKLCIGEVELFKLLLKWRAIDPESRHLDALALVPLVRLPLISPEYLCSLVKPSGLVPLEPLFEAMTFHANPDCLPDTTLTRFQPRDLRELSKGQQIARQVMNKRAAARKLLSASMSEPLPARSGQDFEAMSA</sequence>
<proteinExistence type="predicted"/>
<keyword evidence="3" id="KW-1185">Reference proteome</keyword>
<dbReference type="PROSITE" id="PS50097">
    <property type="entry name" value="BTB"/>
    <property type="match status" value="1"/>
</dbReference>
<evidence type="ECO:0000313" key="3">
    <source>
        <dbReference type="Proteomes" id="UP000011083"/>
    </source>
</evidence>
<dbReference type="InterPro" id="IPR011333">
    <property type="entry name" value="SKP1/BTB/POZ_sf"/>
</dbReference>
<dbReference type="GeneID" id="14925505"/>
<dbReference type="InterPro" id="IPR011705">
    <property type="entry name" value="BACK"/>
</dbReference>
<dbReference type="Proteomes" id="UP000011083">
    <property type="component" value="Unassembled WGS sequence"/>
</dbReference>
<evidence type="ECO:0000313" key="2">
    <source>
        <dbReference type="EMBL" id="ELR24480.1"/>
    </source>
</evidence>
<accession>L8HH32</accession>
<dbReference type="AlphaFoldDB" id="L8HH32"/>
<dbReference type="Gene3D" id="1.25.40.420">
    <property type="match status" value="1"/>
</dbReference>
<name>L8HH32_ACACF</name>
<gene>
    <name evidence="2" type="ORF">ACA1_006140</name>
</gene>
<feature type="domain" description="BTB" evidence="1">
    <location>
        <begin position="77"/>
        <end position="156"/>
    </location>
</feature>
<dbReference type="SUPFAM" id="SSF54695">
    <property type="entry name" value="POZ domain"/>
    <property type="match status" value="1"/>
</dbReference>
<dbReference type="OrthoDB" id="15698at2759"/>
<dbReference type="InterPro" id="IPR000210">
    <property type="entry name" value="BTB/POZ_dom"/>
</dbReference>